<comment type="caution">
    <text evidence="2">The sequence shown here is derived from an EMBL/GenBank/DDBJ whole genome shotgun (WGS) entry which is preliminary data.</text>
</comment>
<dbReference type="InterPro" id="IPR023614">
    <property type="entry name" value="Porin_dom_sf"/>
</dbReference>
<dbReference type="GeneID" id="78178545"/>
<dbReference type="Proteomes" id="UP001460202">
    <property type="component" value="Unassembled WGS sequence"/>
</dbReference>
<organism evidence="2 3">
    <name type="scientific">Alistipes intestinihominis</name>
    <dbReference type="NCBI Taxonomy" id="3133172"/>
    <lineage>
        <taxon>Bacteria</taxon>
        <taxon>Pseudomonadati</taxon>
        <taxon>Bacteroidota</taxon>
        <taxon>Bacteroidia</taxon>
        <taxon>Bacteroidales</taxon>
        <taxon>Rikenellaceae</taxon>
        <taxon>Alistipes</taxon>
    </lineage>
</organism>
<evidence type="ECO:0000256" key="1">
    <source>
        <dbReference type="SAM" id="SignalP"/>
    </source>
</evidence>
<accession>A0ABV1H0F1</accession>
<protein>
    <submittedName>
        <fullName evidence="2">Porin</fullName>
    </submittedName>
</protein>
<dbReference type="Pfam" id="PF07396">
    <property type="entry name" value="Porin_O_P"/>
    <property type="match status" value="1"/>
</dbReference>
<evidence type="ECO:0000313" key="3">
    <source>
        <dbReference type="Proteomes" id="UP001460202"/>
    </source>
</evidence>
<proteinExistence type="predicted"/>
<keyword evidence="1" id="KW-0732">Signal</keyword>
<gene>
    <name evidence="2" type="ORF">WMO46_12725</name>
</gene>
<reference evidence="2 3" key="1">
    <citation type="submission" date="2024-03" db="EMBL/GenBank/DDBJ databases">
        <title>Human intestinal bacterial collection.</title>
        <authorList>
            <person name="Pauvert C."/>
            <person name="Hitch T.C.A."/>
            <person name="Clavel T."/>
        </authorList>
    </citation>
    <scope>NUCLEOTIDE SEQUENCE [LARGE SCALE GENOMIC DNA]</scope>
    <source>
        <strain evidence="2 3">CLA-KB-H122</strain>
    </source>
</reference>
<sequence length="340" mass="38503">MRKVVGIIGGLFMYGSLFAQQNTADSTDISDMEKRMTSLEKITSALPKISGFINVRYQYNGESNSFDIRRARLDFKGDLATKLDYRFQMEFAGSPKILDAYLRCKIDRRFNLQVGEFKIPFSMENIYGPTTLETADNSMAISNLCNYNDISGISANGRDVGIGLYGGFIKKDGYNIIDYAVGIFNGNGINIKDNNKSKDFSGRLTISPMRHLSFSGSYYNGSYGKEGETHGRVRVGCGAKWEDLRLLLRSEYIYGKTGGIESDGVYIVAGYFVHPKVQPILKYDYFLWDKSDSHTAENDYLIGLNYFPMQKLRLQLNYVYKMLAARKDVNSLTLQFFALF</sequence>
<dbReference type="RefSeq" id="WP_129650026.1">
    <property type="nucleotide sequence ID" value="NZ_JBBMFL010000016.1"/>
</dbReference>
<name>A0ABV1H0F1_9BACT</name>
<evidence type="ECO:0000313" key="2">
    <source>
        <dbReference type="EMBL" id="MEQ2545808.1"/>
    </source>
</evidence>
<dbReference type="EMBL" id="JBBMFL010000016">
    <property type="protein sequence ID" value="MEQ2545808.1"/>
    <property type="molecule type" value="Genomic_DNA"/>
</dbReference>
<feature type="chain" id="PRO_5046789007" evidence="1">
    <location>
        <begin position="20"/>
        <end position="340"/>
    </location>
</feature>
<feature type="signal peptide" evidence="1">
    <location>
        <begin position="1"/>
        <end position="19"/>
    </location>
</feature>
<dbReference type="InterPro" id="IPR010870">
    <property type="entry name" value="Porin_O/P"/>
</dbReference>
<keyword evidence="3" id="KW-1185">Reference proteome</keyword>
<dbReference type="Gene3D" id="2.40.160.10">
    <property type="entry name" value="Porin"/>
    <property type="match status" value="1"/>
</dbReference>
<dbReference type="SUPFAM" id="SSF56935">
    <property type="entry name" value="Porins"/>
    <property type="match status" value="1"/>
</dbReference>